<protein>
    <submittedName>
        <fullName evidence="1">Uncharacterized protein</fullName>
    </submittedName>
</protein>
<name>A0A1R3G6L0_COCAP</name>
<gene>
    <name evidence="1" type="ORF">CCACVL1_28420</name>
</gene>
<reference evidence="1 2" key="1">
    <citation type="submission" date="2013-09" db="EMBL/GenBank/DDBJ databases">
        <title>Corchorus capsularis genome sequencing.</title>
        <authorList>
            <person name="Alam M."/>
            <person name="Haque M.S."/>
            <person name="Islam M.S."/>
            <person name="Emdad E.M."/>
            <person name="Islam M.M."/>
            <person name="Ahmed B."/>
            <person name="Halim A."/>
            <person name="Hossen Q.M.M."/>
            <person name="Hossain M.Z."/>
            <person name="Ahmed R."/>
            <person name="Khan M.M."/>
            <person name="Islam R."/>
            <person name="Rashid M.M."/>
            <person name="Khan S.A."/>
            <person name="Rahman M.S."/>
            <person name="Alam M."/>
        </authorList>
    </citation>
    <scope>NUCLEOTIDE SEQUENCE [LARGE SCALE GENOMIC DNA]</scope>
    <source>
        <strain evidence="2">cv. CVL-1</strain>
        <tissue evidence="1">Whole seedling</tissue>
    </source>
</reference>
<organism evidence="1 2">
    <name type="scientific">Corchorus capsularis</name>
    <name type="common">Jute</name>
    <dbReference type="NCBI Taxonomy" id="210143"/>
    <lineage>
        <taxon>Eukaryota</taxon>
        <taxon>Viridiplantae</taxon>
        <taxon>Streptophyta</taxon>
        <taxon>Embryophyta</taxon>
        <taxon>Tracheophyta</taxon>
        <taxon>Spermatophyta</taxon>
        <taxon>Magnoliopsida</taxon>
        <taxon>eudicotyledons</taxon>
        <taxon>Gunneridae</taxon>
        <taxon>Pentapetalae</taxon>
        <taxon>rosids</taxon>
        <taxon>malvids</taxon>
        <taxon>Malvales</taxon>
        <taxon>Malvaceae</taxon>
        <taxon>Grewioideae</taxon>
        <taxon>Apeibeae</taxon>
        <taxon>Corchorus</taxon>
    </lineage>
</organism>
<evidence type="ECO:0000313" key="1">
    <source>
        <dbReference type="EMBL" id="OMO53728.1"/>
    </source>
</evidence>
<proteinExistence type="predicted"/>
<keyword evidence="2" id="KW-1185">Reference proteome</keyword>
<dbReference type="Gramene" id="OMO53728">
    <property type="protein sequence ID" value="OMO53728"/>
    <property type="gene ID" value="CCACVL1_28420"/>
</dbReference>
<accession>A0A1R3G6L0</accession>
<comment type="caution">
    <text evidence="1">The sequence shown here is derived from an EMBL/GenBank/DDBJ whole genome shotgun (WGS) entry which is preliminary data.</text>
</comment>
<evidence type="ECO:0000313" key="2">
    <source>
        <dbReference type="Proteomes" id="UP000188268"/>
    </source>
</evidence>
<sequence>PQNPKSLKELADDELAKTEAAAKKLGPAAQLYFRAQVTSE</sequence>
<dbReference type="EMBL" id="AWWV01015144">
    <property type="protein sequence ID" value="OMO53728.1"/>
    <property type="molecule type" value="Genomic_DNA"/>
</dbReference>
<feature type="non-terminal residue" evidence="1">
    <location>
        <position position="1"/>
    </location>
</feature>
<dbReference type="Proteomes" id="UP000188268">
    <property type="component" value="Unassembled WGS sequence"/>
</dbReference>
<dbReference type="AlphaFoldDB" id="A0A1R3G6L0"/>